<dbReference type="Gramene" id="OMO50269">
    <property type="protein sequence ID" value="OMO50269"/>
    <property type="gene ID" value="CCACVL1_30542"/>
</dbReference>
<comment type="caution">
    <text evidence="1">The sequence shown here is derived from an EMBL/GenBank/DDBJ whole genome shotgun (WGS) entry which is preliminary data.</text>
</comment>
<accession>A0A1R3FWQ3</accession>
<evidence type="ECO:0000313" key="1">
    <source>
        <dbReference type="EMBL" id="OMO50269.1"/>
    </source>
</evidence>
<proteinExistence type="predicted"/>
<protein>
    <submittedName>
        <fullName evidence="1">Uncharacterized protein</fullName>
    </submittedName>
</protein>
<dbReference type="EMBL" id="AWWV01016217">
    <property type="protein sequence ID" value="OMO50269.1"/>
    <property type="molecule type" value="Genomic_DNA"/>
</dbReference>
<sequence length="27" mass="2813">MASRHGMREVVACGLITNPGANSAKEI</sequence>
<gene>
    <name evidence="1" type="ORF">CCACVL1_30542</name>
</gene>
<dbReference type="AlphaFoldDB" id="A0A1R3FWQ3"/>
<name>A0A1R3FWQ3_COCAP</name>
<dbReference type="Proteomes" id="UP000188268">
    <property type="component" value="Unassembled WGS sequence"/>
</dbReference>
<keyword evidence="2" id="KW-1185">Reference proteome</keyword>
<evidence type="ECO:0000313" key="2">
    <source>
        <dbReference type="Proteomes" id="UP000188268"/>
    </source>
</evidence>
<reference evidence="1 2" key="1">
    <citation type="submission" date="2013-09" db="EMBL/GenBank/DDBJ databases">
        <title>Corchorus capsularis genome sequencing.</title>
        <authorList>
            <person name="Alam M."/>
            <person name="Haque M.S."/>
            <person name="Islam M.S."/>
            <person name="Emdad E.M."/>
            <person name="Islam M.M."/>
            <person name="Ahmed B."/>
            <person name="Halim A."/>
            <person name="Hossen Q.M.M."/>
            <person name="Hossain M.Z."/>
            <person name="Ahmed R."/>
            <person name="Khan M.M."/>
            <person name="Islam R."/>
            <person name="Rashid M.M."/>
            <person name="Khan S.A."/>
            <person name="Rahman M.S."/>
            <person name="Alam M."/>
        </authorList>
    </citation>
    <scope>NUCLEOTIDE SEQUENCE [LARGE SCALE GENOMIC DNA]</scope>
    <source>
        <strain evidence="2">cv. CVL-1</strain>
        <tissue evidence="1">Whole seedling</tissue>
    </source>
</reference>
<organism evidence="1 2">
    <name type="scientific">Corchorus capsularis</name>
    <name type="common">Jute</name>
    <dbReference type="NCBI Taxonomy" id="210143"/>
    <lineage>
        <taxon>Eukaryota</taxon>
        <taxon>Viridiplantae</taxon>
        <taxon>Streptophyta</taxon>
        <taxon>Embryophyta</taxon>
        <taxon>Tracheophyta</taxon>
        <taxon>Spermatophyta</taxon>
        <taxon>Magnoliopsida</taxon>
        <taxon>eudicotyledons</taxon>
        <taxon>Gunneridae</taxon>
        <taxon>Pentapetalae</taxon>
        <taxon>rosids</taxon>
        <taxon>malvids</taxon>
        <taxon>Malvales</taxon>
        <taxon>Malvaceae</taxon>
        <taxon>Grewioideae</taxon>
        <taxon>Apeibeae</taxon>
        <taxon>Corchorus</taxon>
    </lineage>
</organism>